<gene>
    <name evidence="1" type="ORF">B9Z65_7082</name>
</gene>
<organism evidence="1 2">
    <name type="scientific">Elsinoe australis</name>
    <dbReference type="NCBI Taxonomy" id="40998"/>
    <lineage>
        <taxon>Eukaryota</taxon>
        <taxon>Fungi</taxon>
        <taxon>Dikarya</taxon>
        <taxon>Ascomycota</taxon>
        <taxon>Pezizomycotina</taxon>
        <taxon>Dothideomycetes</taxon>
        <taxon>Dothideomycetidae</taxon>
        <taxon>Myriangiales</taxon>
        <taxon>Elsinoaceae</taxon>
        <taxon>Elsinoe</taxon>
    </lineage>
</organism>
<dbReference type="OrthoDB" id="3861617at2759"/>
<reference evidence="1 2" key="1">
    <citation type="submission" date="2017-05" db="EMBL/GenBank/DDBJ databases">
        <title>Draft genome sequence of Elsinoe australis.</title>
        <authorList>
            <person name="Cheng Q."/>
        </authorList>
    </citation>
    <scope>NUCLEOTIDE SEQUENCE [LARGE SCALE GENOMIC DNA]</scope>
    <source>
        <strain evidence="1 2">NL1</strain>
    </source>
</reference>
<evidence type="ECO:0000313" key="2">
    <source>
        <dbReference type="Proteomes" id="UP000243723"/>
    </source>
</evidence>
<protein>
    <submittedName>
        <fullName evidence="1">Uncharacterized protein</fullName>
    </submittedName>
</protein>
<name>A0A2P7Z4H7_9PEZI</name>
<proteinExistence type="predicted"/>
<dbReference type="Proteomes" id="UP000243723">
    <property type="component" value="Unassembled WGS sequence"/>
</dbReference>
<dbReference type="EMBL" id="NHZQ01000331">
    <property type="protein sequence ID" value="PSK43128.1"/>
    <property type="molecule type" value="Genomic_DNA"/>
</dbReference>
<sequence length="374" mass="42612">MTTSKPFLCQEDLAWGLTLSSARHARELGLDKDDYRKKRFELTCYFDDQFLDGTAAQRPIGYLVNPPDDVKVAKPLDAGTEDNPPRPETYIMVMSTRDAIKLKESQITLLINEVEFYVQGVGSPALGKRACRIRQSAADAARIKKIDEAVAGNWDIERSTCRRDAQRRYILTYEDCQNVHKLVADWQFNIDNARNPIPFLQMPSVASGPDYDIPVDFMIKVGATSTPRQLRRQYEQHLGDEQLCYLLDAVCKVLFPDSGIGMHYFTLRLIHRPELMEMAMSIDNAAIHPWLPCPTIKQVELVGPATPADFDRNFEEVMHFGVMMKEMSSQTANVRKQIKRARLHKAEHESWHGLLDAEEELSVKEKAIIQTLEG</sequence>
<comment type="caution">
    <text evidence="1">The sequence shown here is derived from an EMBL/GenBank/DDBJ whole genome shotgun (WGS) entry which is preliminary data.</text>
</comment>
<accession>A0A2P7Z4H7</accession>
<dbReference type="AlphaFoldDB" id="A0A2P7Z4H7"/>
<keyword evidence="2" id="KW-1185">Reference proteome</keyword>
<evidence type="ECO:0000313" key="1">
    <source>
        <dbReference type="EMBL" id="PSK43128.1"/>
    </source>
</evidence>